<accession>A0AAV2SUS7</accession>
<protein>
    <submittedName>
        <fullName evidence="1">Uncharacterized protein</fullName>
    </submittedName>
</protein>
<proteinExistence type="predicted"/>
<dbReference type="EMBL" id="CAXKWB010134258">
    <property type="protein sequence ID" value="CAL4243830.1"/>
    <property type="molecule type" value="Genomic_DNA"/>
</dbReference>
<sequence>MLIINSSPSSPSAGRHTEPFFGDSVCYNLWSLVIRNHKFSIMAVIFIKLEHRVSKTFKHLVNPTSVWGNAAFTPPPPPPPPPPITINFVPYFLFPYELVTVRK</sequence>
<evidence type="ECO:0000313" key="1">
    <source>
        <dbReference type="EMBL" id="CAL4243830.1"/>
    </source>
</evidence>
<gene>
    <name evidence="1" type="ORF">MNOR_LOCUS40875</name>
</gene>
<comment type="caution">
    <text evidence="1">The sequence shown here is derived from an EMBL/GenBank/DDBJ whole genome shotgun (WGS) entry which is preliminary data.</text>
</comment>
<name>A0AAV2SUS7_MEGNR</name>
<keyword evidence="2" id="KW-1185">Reference proteome</keyword>
<dbReference type="AlphaFoldDB" id="A0AAV2SUS7"/>
<evidence type="ECO:0000313" key="2">
    <source>
        <dbReference type="Proteomes" id="UP001497623"/>
    </source>
</evidence>
<dbReference type="Proteomes" id="UP001497623">
    <property type="component" value="Unassembled WGS sequence"/>
</dbReference>
<organism evidence="1 2">
    <name type="scientific">Meganyctiphanes norvegica</name>
    <name type="common">Northern krill</name>
    <name type="synonym">Thysanopoda norvegica</name>
    <dbReference type="NCBI Taxonomy" id="48144"/>
    <lineage>
        <taxon>Eukaryota</taxon>
        <taxon>Metazoa</taxon>
        <taxon>Ecdysozoa</taxon>
        <taxon>Arthropoda</taxon>
        <taxon>Crustacea</taxon>
        <taxon>Multicrustacea</taxon>
        <taxon>Malacostraca</taxon>
        <taxon>Eumalacostraca</taxon>
        <taxon>Eucarida</taxon>
        <taxon>Euphausiacea</taxon>
        <taxon>Euphausiidae</taxon>
        <taxon>Meganyctiphanes</taxon>
    </lineage>
</organism>
<reference evidence="1 2" key="1">
    <citation type="submission" date="2024-05" db="EMBL/GenBank/DDBJ databases">
        <authorList>
            <person name="Wallberg A."/>
        </authorList>
    </citation>
    <scope>NUCLEOTIDE SEQUENCE [LARGE SCALE GENOMIC DNA]</scope>
</reference>